<feature type="signal peptide" evidence="8">
    <location>
        <begin position="1"/>
        <end position="22"/>
    </location>
</feature>
<dbReference type="Gene3D" id="3.40.30.10">
    <property type="entry name" value="Glutaredoxin"/>
    <property type="match status" value="1"/>
</dbReference>
<dbReference type="InterPro" id="IPR036249">
    <property type="entry name" value="Thioredoxin-like_sf"/>
</dbReference>
<dbReference type="SUPFAM" id="SSF52833">
    <property type="entry name" value="Thioredoxin-like"/>
    <property type="match status" value="1"/>
</dbReference>
<evidence type="ECO:0000256" key="8">
    <source>
        <dbReference type="SAM" id="SignalP"/>
    </source>
</evidence>
<keyword evidence="4 7" id="KW-0574">Periplasm</keyword>
<dbReference type="PIRSF" id="PIRSF001488">
    <property type="entry name" value="Tdi_protein"/>
    <property type="match status" value="1"/>
</dbReference>
<evidence type="ECO:0000256" key="3">
    <source>
        <dbReference type="ARBA" id="ARBA00022729"/>
    </source>
</evidence>
<evidence type="ECO:0000256" key="1">
    <source>
        <dbReference type="ARBA" id="ARBA00004418"/>
    </source>
</evidence>
<evidence type="ECO:0000256" key="5">
    <source>
        <dbReference type="ARBA" id="ARBA00023157"/>
    </source>
</evidence>
<feature type="domain" description="Thioredoxin" evidence="9">
    <location>
        <begin position="17"/>
        <end position="216"/>
    </location>
</feature>
<dbReference type="InterPro" id="IPR013766">
    <property type="entry name" value="Thioredoxin_domain"/>
</dbReference>
<evidence type="ECO:0000259" key="9">
    <source>
        <dbReference type="PROSITE" id="PS51352"/>
    </source>
</evidence>
<protein>
    <recommendedName>
        <fullName evidence="7">Thiol:disulfide interchange protein</fullName>
    </recommendedName>
</protein>
<keyword evidence="11" id="KW-1185">Reference proteome</keyword>
<dbReference type="Proteomes" id="UP001595665">
    <property type="component" value="Unassembled WGS sequence"/>
</dbReference>
<dbReference type="InterPro" id="IPR001853">
    <property type="entry name" value="DSBA-like_thioredoxin_dom"/>
</dbReference>
<organism evidence="10 11">
    <name type="scientific">Massilia haematophila</name>
    <dbReference type="NCBI Taxonomy" id="457923"/>
    <lineage>
        <taxon>Bacteria</taxon>
        <taxon>Pseudomonadati</taxon>
        <taxon>Pseudomonadota</taxon>
        <taxon>Betaproteobacteria</taxon>
        <taxon>Burkholderiales</taxon>
        <taxon>Oxalobacteraceae</taxon>
        <taxon>Telluria group</taxon>
        <taxon>Massilia</taxon>
    </lineage>
</organism>
<reference evidence="11" key="1">
    <citation type="journal article" date="2019" name="Int. J. Syst. Evol. Microbiol.">
        <title>The Global Catalogue of Microorganisms (GCM) 10K type strain sequencing project: providing services to taxonomists for standard genome sequencing and annotation.</title>
        <authorList>
            <consortium name="The Broad Institute Genomics Platform"/>
            <consortium name="The Broad Institute Genome Sequencing Center for Infectious Disease"/>
            <person name="Wu L."/>
            <person name="Ma J."/>
        </authorList>
    </citation>
    <scope>NUCLEOTIDE SEQUENCE [LARGE SCALE GENOMIC DNA]</scope>
    <source>
        <strain evidence="11">CCM 7480</strain>
    </source>
</reference>
<dbReference type="PANTHER" id="PTHR35891">
    <property type="entry name" value="THIOL:DISULFIDE INTERCHANGE PROTEIN DSBA"/>
    <property type="match status" value="1"/>
</dbReference>
<evidence type="ECO:0000256" key="2">
    <source>
        <dbReference type="ARBA" id="ARBA00005791"/>
    </source>
</evidence>
<keyword evidence="6" id="KW-0676">Redox-active center</keyword>
<evidence type="ECO:0000256" key="7">
    <source>
        <dbReference type="PIRNR" id="PIRNR001488"/>
    </source>
</evidence>
<sequence>MQMLRRLLCSAMLMGFAGIAAAAPLAPKEGVQYQVLPQKQETPAGKQVEVIEFFAYYCPHCHAFEPLLQDWVKKQGDNIVFKRVHVAAGQRIVPQQRLFYTLEALGLLGQYHEKAFAAIHQQGLRFQDDEEVIEWAVKSGIDRARFTDAYRSFGVQGKLRRASAMMDAYKVDHWPFVAIDGRFVTSPSMANQGGSTARTETEQQQVALQVMDALVAKARADKK</sequence>
<feature type="chain" id="PRO_5045612898" description="Thiol:disulfide interchange protein" evidence="8">
    <location>
        <begin position="23"/>
        <end position="223"/>
    </location>
</feature>
<evidence type="ECO:0000256" key="6">
    <source>
        <dbReference type="ARBA" id="ARBA00023284"/>
    </source>
</evidence>
<dbReference type="Pfam" id="PF01323">
    <property type="entry name" value="DSBA"/>
    <property type="match status" value="1"/>
</dbReference>
<evidence type="ECO:0000256" key="4">
    <source>
        <dbReference type="ARBA" id="ARBA00022764"/>
    </source>
</evidence>
<dbReference type="CDD" id="cd03019">
    <property type="entry name" value="DsbA_DsbA"/>
    <property type="match status" value="1"/>
</dbReference>
<gene>
    <name evidence="10" type="ORF">ACFOPH_22260</name>
</gene>
<comment type="caution">
    <text evidence="10">The sequence shown here is derived from an EMBL/GenBank/DDBJ whole genome shotgun (WGS) entry which is preliminary data.</text>
</comment>
<comment type="subcellular location">
    <subcellularLocation>
        <location evidence="1 7">Periplasm</location>
    </subcellularLocation>
</comment>
<dbReference type="PROSITE" id="PS51352">
    <property type="entry name" value="THIOREDOXIN_2"/>
    <property type="match status" value="1"/>
</dbReference>
<dbReference type="InterPro" id="IPR023205">
    <property type="entry name" value="DsbA/DsbL"/>
</dbReference>
<evidence type="ECO:0000313" key="11">
    <source>
        <dbReference type="Proteomes" id="UP001595665"/>
    </source>
</evidence>
<accession>A0ABV7PNT9</accession>
<evidence type="ECO:0000313" key="10">
    <source>
        <dbReference type="EMBL" id="MFC3460931.1"/>
    </source>
</evidence>
<keyword evidence="5 7" id="KW-1015">Disulfide bond</keyword>
<dbReference type="PANTHER" id="PTHR35891:SF3">
    <property type="entry name" value="THIOL:DISULFIDE INTERCHANGE PROTEIN DSBL"/>
    <property type="match status" value="1"/>
</dbReference>
<comment type="similarity">
    <text evidence="2">Belongs to the thioredoxin family. DsbA subfamily.</text>
</comment>
<proteinExistence type="inferred from homology"/>
<name>A0ABV7PNT9_9BURK</name>
<dbReference type="PROSITE" id="PS00194">
    <property type="entry name" value="THIOREDOXIN_1"/>
    <property type="match status" value="1"/>
</dbReference>
<keyword evidence="3 8" id="KW-0732">Signal</keyword>
<dbReference type="InterPro" id="IPR050824">
    <property type="entry name" value="Thiol_disulfide_DsbA"/>
</dbReference>
<dbReference type="EMBL" id="JBHRVV010000001">
    <property type="protein sequence ID" value="MFC3460931.1"/>
    <property type="molecule type" value="Genomic_DNA"/>
</dbReference>
<dbReference type="InterPro" id="IPR017937">
    <property type="entry name" value="Thioredoxin_CS"/>
</dbReference>
<dbReference type="RefSeq" id="WP_379737305.1">
    <property type="nucleotide sequence ID" value="NZ_JBHRVV010000001.1"/>
</dbReference>